<evidence type="ECO:0000313" key="2">
    <source>
        <dbReference type="EMBL" id="TVS78110.1"/>
    </source>
</evidence>
<reference evidence="2 3" key="1">
    <citation type="submission" date="2019-07" db="EMBL/GenBank/DDBJ databases">
        <title>New Mycobacterium species.</title>
        <authorList>
            <person name="Tortoli E."/>
            <person name="Ghielmetti G."/>
            <person name="Friedel U."/>
            <person name="Trovato A."/>
        </authorList>
    </citation>
    <scope>NUCLEOTIDE SEQUENCE [LARGE SCALE GENOMIC DNA]</scope>
    <source>
        <strain evidence="2 3">16-83</strain>
    </source>
</reference>
<evidence type="ECO:0000313" key="3">
    <source>
        <dbReference type="Proteomes" id="UP000320513"/>
    </source>
</evidence>
<dbReference type="AlphaFoldDB" id="A0A557WXY6"/>
<comment type="caution">
    <text evidence="2">The sequence shown here is derived from an EMBL/GenBank/DDBJ whole genome shotgun (WGS) entry which is preliminary data.</text>
</comment>
<keyword evidence="3" id="KW-1185">Reference proteome</keyword>
<sequence>MSTPAPVTLVVDDGNGGQESLVLPGPGGEIRFTVGDIRHHAAVWKIWATKNNASVYAAIRVLGGRLKVSLHDGPNGPDYRIQWTADHVKANPALTNRIIDKWPRPPEIGNTGWTKGISIWVRHEDVVAAPDGESLPADVLFLPAPPEGQATGLHLVIARPTNLFVKPGGIPLGGITLADGQVALLVVSQSVVTDDTNRKIDDALAELVQSVTEDLDEGSVYRSLVWSDGEDGDRQAWDVAVRAGRPSRSNAGASSSRPSR</sequence>
<dbReference type="Proteomes" id="UP000320513">
    <property type="component" value="Unassembled WGS sequence"/>
</dbReference>
<feature type="region of interest" description="Disordered" evidence="1">
    <location>
        <begin position="240"/>
        <end position="260"/>
    </location>
</feature>
<dbReference type="EMBL" id="VMQU01000185">
    <property type="protein sequence ID" value="TVS78110.1"/>
    <property type="molecule type" value="Genomic_DNA"/>
</dbReference>
<name>A0A557WXY6_9MYCO</name>
<protein>
    <submittedName>
        <fullName evidence="2">Uncharacterized protein</fullName>
    </submittedName>
</protein>
<organism evidence="2 3">
    <name type="scientific">Mycobacterium helveticum</name>
    <dbReference type="NCBI Taxonomy" id="2592811"/>
    <lineage>
        <taxon>Bacteria</taxon>
        <taxon>Bacillati</taxon>
        <taxon>Actinomycetota</taxon>
        <taxon>Actinomycetes</taxon>
        <taxon>Mycobacteriales</taxon>
        <taxon>Mycobacteriaceae</taxon>
        <taxon>Mycobacterium</taxon>
    </lineage>
</organism>
<evidence type="ECO:0000256" key="1">
    <source>
        <dbReference type="SAM" id="MobiDB-lite"/>
    </source>
</evidence>
<accession>A0A557WXY6</accession>
<dbReference type="OrthoDB" id="4350640at2"/>
<proteinExistence type="predicted"/>
<dbReference type="RefSeq" id="WP_144956726.1">
    <property type="nucleotide sequence ID" value="NZ_VMQU01000185.1"/>
</dbReference>
<gene>
    <name evidence="2" type="ORF">FPZ47_25585</name>
</gene>
<feature type="compositionally biased region" description="Polar residues" evidence="1">
    <location>
        <begin position="247"/>
        <end position="260"/>
    </location>
</feature>